<evidence type="ECO:0000313" key="2">
    <source>
        <dbReference type="EMBL" id="GMH67579.1"/>
    </source>
</evidence>
<dbReference type="SUPFAM" id="SSF50729">
    <property type="entry name" value="PH domain-like"/>
    <property type="match status" value="1"/>
</dbReference>
<feature type="domain" description="PH" evidence="1">
    <location>
        <begin position="16"/>
        <end position="56"/>
    </location>
</feature>
<comment type="caution">
    <text evidence="2">The sequence shown here is derived from an EMBL/GenBank/DDBJ whole genome shotgun (WGS) entry which is preliminary data.</text>
</comment>
<accession>A0A9W7E487</accession>
<proteinExistence type="predicted"/>
<keyword evidence="3" id="KW-1185">Reference proteome</keyword>
<dbReference type="AlphaFoldDB" id="A0A9W7E487"/>
<dbReference type="CDD" id="cd00821">
    <property type="entry name" value="PH"/>
    <property type="match status" value="1"/>
</dbReference>
<organism evidence="2 3">
    <name type="scientific">Triparma laevis f. longispina</name>
    <dbReference type="NCBI Taxonomy" id="1714387"/>
    <lineage>
        <taxon>Eukaryota</taxon>
        <taxon>Sar</taxon>
        <taxon>Stramenopiles</taxon>
        <taxon>Ochrophyta</taxon>
        <taxon>Bolidophyceae</taxon>
        <taxon>Parmales</taxon>
        <taxon>Triparmaceae</taxon>
        <taxon>Triparma</taxon>
    </lineage>
</organism>
<protein>
    <recommendedName>
        <fullName evidence="1">PH domain-containing protein</fullName>
    </recommendedName>
</protein>
<dbReference type="Pfam" id="PF00169">
    <property type="entry name" value="PH"/>
    <property type="match status" value="1"/>
</dbReference>
<name>A0A9W7E487_9STRA</name>
<dbReference type="InterPro" id="IPR011993">
    <property type="entry name" value="PH-like_dom_sf"/>
</dbReference>
<evidence type="ECO:0000313" key="3">
    <source>
        <dbReference type="Proteomes" id="UP001165122"/>
    </source>
</evidence>
<dbReference type="Gene3D" id="2.30.29.30">
    <property type="entry name" value="Pleckstrin-homology domain (PH domain)/Phosphotyrosine-binding domain (PTB)"/>
    <property type="match status" value="1"/>
</dbReference>
<dbReference type="InterPro" id="IPR001849">
    <property type="entry name" value="PH_domain"/>
</dbReference>
<dbReference type="Proteomes" id="UP001165122">
    <property type="component" value="Unassembled WGS sequence"/>
</dbReference>
<evidence type="ECO:0000259" key="1">
    <source>
        <dbReference type="Pfam" id="PF00169"/>
    </source>
</evidence>
<sequence>MFHLIPTETVEVERCEKAWQKRFCCVDENTLLYFKDEEMTELKGNVDLSLVSEVREWVGEGDKVPEGGVGFSFEQGGREWGFAVVGGVSGE</sequence>
<reference evidence="3" key="1">
    <citation type="journal article" date="2023" name="Commun. Biol.">
        <title>Genome analysis of Parmales, the sister group of diatoms, reveals the evolutionary specialization of diatoms from phago-mixotrophs to photoautotrophs.</title>
        <authorList>
            <person name="Ban H."/>
            <person name="Sato S."/>
            <person name="Yoshikawa S."/>
            <person name="Yamada K."/>
            <person name="Nakamura Y."/>
            <person name="Ichinomiya M."/>
            <person name="Sato N."/>
            <person name="Blanc-Mathieu R."/>
            <person name="Endo H."/>
            <person name="Kuwata A."/>
            <person name="Ogata H."/>
        </authorList>
    </citation>
    <scope>NUCLEOTIDE SEQUENCE [LARGE SCALE GENOMIC DNA]</scope>
    <source>
        <strain evidence="3">NIES 3700</strain>
    </source>
</reference>
<dbReference type="EMBL" id="BRXW01000575">
    <property type="protein sequence ID" value="GMH67579.1"/>
    <property type="molecule type" value="Genomic_DNA"/>
</dbReference>
<gene>
    <name evidence="2" type="ORF">TrLO_g9405</name>
</gene>